<dbReference type="VEuPathDB" id="AmoebaDB:EIN_197810"/>
<reference evidence="2 3" key="1">
    <citation type="submission" date="2012-10" db="EMBL/GenBank/DDBJ databases">
        <authorList>
            <person name="Zafar N."/>
            <person name="Inman J."/>
            <person name="Hall N."/>
            <person name="Lorenzi H."/>
            <person name="Caler E."/>
        </authorList>
    </citation>
    <scope>NUCLEOTIDE SEQUENCE [LARGE SCALE GENOMIC DNA]</scope>
    <source>
        <strain evidence="2 3">IP1</strain>
    </source>
</reference>
<feature type="compositionally biased region" description="Basic and acidic residues" evidence="1">
    <location>
        <begin position="34"/>
        <end position="61"/>
    </location>
</feature>
<keyword evidence="3" id="KW-1185">Reference proteome</keyword>
<feature type="compositionally biased region" description="Basic and acidic residues" evidence="1">
    <location>
        <begin position="12"/>
        <end position="22"/>
    </location>
</feature>
<dbReference type="Proteomes" id="UP000014680">
    <property type="component" value="Unassembled WGS sequence"/>
</dbReference>
<feature type="region of interest" description="Disordered" evidence="1">
    <location>
        <begin position="1"/>
        <end position="96"/>
    </location>
</feature>
<evidence type="ECO:0008006" key="4">
    <source>
        <dbReference type="Google" id="ProtNLM"/>
    </source>
</evidence>
<sequence>MSKYVQQQTTDEQMKLWLEERRKRFPRRKPTQNNDEKKTEESKPRPPEKDEKEQTKVREIGLENMSDLPEEISSKKEEPKEEEEYQKKSANTNIKRQKRHDITDLLMTKMQEQVQEVEFDILFEAIDFLLEQENH</sequence>
<dbReference type="OMA" id="LMMDQMQ"/>
<feature type="compositionally biased region" description="Polar residues" evidence="1">
    <location>
        <begin position="1"/>
        <end position="11"/>
    </location>
</feature>
<name>A0A0A1TWY4_ENTIV</name>
<dbReference type="RefSeq" id="XP_004183184.1">
    <property type="nucleotide sequence ID" value="XM_004183136.1"/>
</dbReference>
<dbReference type="OrthoDB" id="30663at2759"/>
<evidence type="ECO:0000256" key="1">
    <source>
        <dbReference type="SAM" id="MobiDB-lite"/>
    </source>
</evidence>
<dbReference type="EMBL" id="KB207226">
    <property type="protein sequence ID" value="ELP83838.1"/>
    <property type="molecule type" value="Genomic_DNA"/>
</dbReference>
<protein>
    <recommendedName>
        <fullName evidence="4">FMR1-interacting protein 1 conserved domain-containing protein</fullName>
    </recommendedName>
</protein>
<dbReference type="GeneID" id="14882814"/>
<dbReference type="AlphaFoldDB" id="A0A0A1TWY4"/>
<evidence type="ECO:0000313" key="3">
    <source>
        <dbReference type="Proteomes" id="UP000014680"/>
    </source>
</evidence>
<gene>
    <name evidence="2" type="ORF">EIN_197810</name>
</gene>
<proteinExistence type="predicted"/>
<dbReference type="KEGG" id="eiv:EIN_197810"/>
<accession>A0A0A1TWY4</accession>
<evidence type="ECO:0000313" key="2">
    <source>
        <dbReference type="EMBL" id="ELP83838.1"/>
    </source>
</evidence>
<organism evidence="2 3">
    <name type="scientific">Entamoeba invadens IP1</name>
    <dbReference type="NCBI Taxonomy" id="370355"/>
    <lineage>
        <taxon>Eukaryota</taxon>
        <taxon>Amoebozoa</taxon>
        <taxon>Evosea</taxon>
        <taxon>Archamoebae</taxon>
        <taxon>Mastigamoebida</taxon>
        <taxon>Entamoebidae</taxon>
        <taxon>Entamoeba</taxon>
    </lineage>
</organism>